<protein>
    <recommendedName>
        <fullName evidence="4">Rap1a immunity protein domain-containing protein</fullName>
    </recommendedName>
</protein>
<evidence type="ECO:0000313" key="3">
    <source>
        <dbReference type="Proteomes" id="UP000595448"/>
    </source>
</evidence>
<organism evidence="2 3">
    <name type="scientific">Brevundimonas vitisensis</name>
    <dbReference type="NCBI Taxonomy" id="2800818"/>
    <lineage>
        <taxon>Bacteria</taxon>
        <taxon>Pseudomonadati</taxon>
        <taxon>Pseudomonadota</taxon>
        <taxon>Alphaproteobacteria</taxon>
        <taxon>Caulobacterales</taxon>
        <taxon>Caulobacteraceae</taxon>
        <taxon>Brevundimonas</taxon>
    </lineage>
</organism>
<feature type="chain" id="PRO_5046562682" description="Rap1a immunity protein domain-containing protein" evidence="1">
    <location>
        <begin position="20"/>
        <end position="155"/>
    </location>
</feature>
<gene>
    <name evidence="2" type="ORF">JIP62_07830</name>
</gene>
<sequence>MKAAVVIATVAAASLCAMAAQAQDADVIREVGVEARDVIFANISSFQCDAVPCAAATAEELANPPVTDDEAAAIAATAVISAMGEHCGLDWNRQSYLPMMQDWMSRPGMAVRTSALVGGMHGYVQEQALRSFRSQGDCDDQTRAAVQAALDQNRD</sequence>
<proteinExistence type="predicted"/>
<evidence type="ECO:0000256" key="1">
    <source>
        <dbReference type="SAM" id="SignalP"/>
    </source>
</evidence>
<keyword evidence="1" id="KW-0732">Signal</keyword>
<dbReference type="EMBL" id="CP067977">
    <property type="protein sequence ID" value="QQQ17277.1"/>
    <property type="molecule type" value="Genomic_DNA"/>
</dbReference>
<evidence type="ECO:0000313" key="2">
    <source>
        <dbReference type="EMBL" id="QQQ17277.1"/>
    </source>
</evidence>
<dbReference type="RefSeq" id="WP_201101490.1">
    <property type="nucleotide sequence ID" value="NZ_CP067977.1"/>
</dbReference>
<name>A0ABX7BIB6_9CAUL</name>
<keyword evidence="3" id="KW-1185">Reference proteome</keyword>
<dbReference type="Proteomes" id="UP000595448">
    <property type="component" value="Chromosome"/>
</dbReference>
<feature type="signal peptide" evidence="1">
    <location>
        <begin position="1"/>
        <end position="19"/>
    </location>
</feature>
<accession>A0ABX7BIB6</accession>
<reference evidence="2 3" key="1">
    <citation type="submission" date="2021-01" db="EMBL/GenBank/DDBJ databases">
        <title>Brevundimonas vitis sp. nov., an bacterium isolated from grape (Vitis vinifera).</title>
        <authorList>
            <person name="Jiang L."/>
            <person name="Lee J."/>
        </authorList>
    </citation>
    <scope>NUCLEOTIDE SEQUENCE [LARGE SCALE GENOMIC DNA]</scope>
    <source>
        <strain evidence="2 3">GRTSA-9</strain>
    </source>
</reference>
<evidence type="ECO:0008006" key="4">
    <source>
        <dbReference type="Google" id="ProtNLM"/>
    </source>
</evidence>